<dbReference type="RefSeq" id="WP_105983695.1">
    <property type="nucleotide sequence ID" value="NZ_MQUC01000003.1"/>
</dbReference>
<dbReference type="AlphaFoldDB" id="A0A2S9WX22"/>
<reference evidence="4 5" key="1">
    <citation type="submission" date="2016-11" db="EMBL/GenBank/DDBJ databases">
        <title>Trade-off between light-utilization and light-protection in marine flavobacteria.</title>
        <authorList>
            <person name="Kumagai Y."/>
        </authorList>
    </citation>
    <scope>NUCLEOTIDE SEQUENCE [LARGE SCALE GENOMIC DNA]</scope>
    <source>
        <strain evidence="4 5">JCM 17109</strain>
    </source>
</reference>
<evidence type="ECO:0000256" key="1">
    <source>
        <dbReference type="ARBA" id="ARBA00022729"/>
    </source>
</evidence>
<feature type="domain" description="LTD" evidence="3">
    <location>
        <begin position="425"/>
        <end position="546"/>
    </location>
</feature>
<dbReference type="Pfam" id="PF00932">
    <property type="entry name" value="LTD"/>
    <property type="match status" value="1"/>
</dbReference>
<proteinExistence type="predicted"/>
<protein>
    <recommendedName>
        <fullName evidence="3">LTD domain-containing protein</fullName>
    </recommendedName>
</protein>
<keyword evidence="5" id="KW-1185">Reference proteome</keyword>
<evidence type="ECO:0000259" key="3">
    <source>
        <dbReference type="PROSITE" id="PS51841"/>
    </source>
</evidence>
<sequence length="680" mass="71132">MKQTYSLIVMFFMAAIAFAQQPIITTIVDGSCSSTPKFFEIYADVAVDLSLYAVEIQSNSNTTWASNTQLEFAFSEPRTTNFVYVIANSASATTFQAEYPDVDTEATLISGAANFNGDDRVRIIEISTGLVVDQYGTDNTDGTGTEWEYEDTYANRIDGSGPDSGFNSGNWSYGTLQALDSQGICNGGGQNLQTVTQTGTYSTTAPSGPALNVNGSPVTGLDYFENNGPSQEGQFTVSGMNLEGSVLVSSTVFEVSLTSGAGFSESVEVAFPSNGELPITDIYVRLPAGLTAGDYAESIEVSSVNATTQTVAVAGTVTADDPFITLAGNVEGLSYNEGSGPSGLDAFGVSGMFLTESITVAVDNEFEVSLDEEGSFSSAVSIAPVDGTVENTTVFIRLRAGETAGDYTGTITATSTGAENQTLSANGSVNAAATCAAVGSIIVTEVLPNPGVTTDGNGEFLELYNTTDTDIDIQSWILRDQDDDTHTITESVIVRANGYALLARSATENGGLSPLYIYDSFALANSGDEIVIECGGTVIDEIAYNSTDWPYSNGISMELANNSLDATANDDPSNWFAATSTFGDGDSGTPGAVNDATLSSDSIENPQFSMYPNPATSGTLNISVTNGGSVDVEIFSTLGQRVVNQKAVTTSVNINGLNTGLYIVKLTQGEASQTRKLVVK</sequence>
<dbReference type="InterPro" id="IPR001322">
    <property type="entry name" value="Lamin_tail_dom"/>
</dbReference>
<dbReference type="SUPFAM" id="SSF74853">
    <property type="entry name" value="Lamin A/C globular tail domain"/>
    <property type="match status" value="1"/>
</dbReference>
<dbReference type="Pfam" id="PF18962">
    <property type="entry name" value="Por_Secre_tail"/>
    <property type="match status" value="1"/>
</dbReference>
<dbReference type="InterPro" id="IPR036415">
    <property type="entry name" value="Lamin_tail_dom_sf"/>
</dbReference>
<dbReference type="Gene3D" id="2.60.40.1260">
    <property type="entry name" value="Lamin Tail domain"/>
    <property type="match status" value="1"/>
</dbReference>
<gene>
    <name evidence="4" type="ORF">BST86_13395</name>
</gene>
<evidence type="ECO:0000313" key="4">
    <source>
        <dbReference type="EMBL" id="PRP68014.1"/>
    </source>
</evidence>
<evidence type="ECO:0000313" key="5">
    <source>
        <dbReference type="Proteomes" id="UP000239532"/>
    </source>
</evidence>
<feature type="signal peptide" evidence="2">
    <location>
        <begin position="1"/>
        <end position="19"/>
    </location>
</feature>
<organism evidence="4 5">
    <name type="scientific">Nonlabens agnitus</name>
    <dbReference type="NCBI Taxonomy" id="870484"/>
    <lineage>
        <taxon>Bacteria</taxon>
        <taxon>Pseudomonadati</taxon>
        <taxon>Bacteroidota</taxon>
        <taxon>Flavobacteriia</taxon>
        <taxon>Flavobacteriales</taxon>
        <taxon>Flavobacteriaceae</taxon>
        <taxon>Nonlabens</taxon>
    </lineage>
</organism>
<dbReference type="NCBIfam" id="TIGR04183">
    <property type="entry name" value="Por_Secre_tail"/>
    <property type="match status" value="1"/>
</dbReference>
<dbReference type="Proteomes" id="UP000239532">
    <property type="component" value="Unassembled WGS sequence"/>
</dbReference>
<accession>A0A2S9WX22</accession>
<comment type="caution">
    <text evidence="4">The sequence shown here is derived from an EMBL/GenBank/DDBJ whole genome shotgun (WGS) entry which is preliminary data.</text>
</comment>
<name>A0A2S9WX22_9FLAO</name>
<feature type="chain" id="PRO_5015621776" description="LTD domain-containing protein" evidence="2">
    <location>
        <begin position="20"/>
        <end position="680"/>
    </location>
</feature>
<evidence type="ECO:0000256" key="2">
    <source>
        <dbReference type="SAM" id="SignalP"/>
    </source>
</evidence>
<dbReference type="EMBL" id="MQUC01000003">
    <property type="protein sequence ID" value="PRP68014.1"/>
    <property type="molecule type" value="Genomic_DNA"/>
</dbReference>
<dbReference type="OrthoDB" id="1056765at2"/>
<dbReference type="InterPro" id="IPR026444">
    <property type="entry name" value="Secre_tail"/>
</dbReference>
<keyword evidence="1 2" id="KW-0732">Signal</keyword>
<dbReference type="PROSITE" id="PS51841">
    <property type="entry name" value="LTD"/>
    <property type="match status" value="1"/>
</dbReference>